<keyword evidence="3 6" id="KW-0378">Hydrolase</keyword>
<dbReference type="InterPro" id="IPR001375">
    <property type="entry name" value="Peptidase_S9_cat"/>
</dbReference>
<evidence type="ECO:0000256" key="6">
    <source>
        <dbReference type="RuleBase" id="RU368024"/>
    </source>
</evidence>
<evidence type="ECO:0000313" key="10">
    <source>
        <dbReference type="Proteomes" id="UP001448207"/>
    </source>
</evidence>
<name>A0ABR3AJ37_PHYBL</name>
<dbReference type="Gene3D" id="3.40.50.1820">
    <property type="entry name" value="alpha/beta hydrolase"/>
    <property type="match status" value="1"/>
</dbReference>
<evidence type="ECO:0000256" key="5">
    <source>
        <dbReference type="ARBA" id="ARBA00045448"/>
    </source>
</evidence>
<proteinExistence type="inferred from homology"/>
<feature type="domain" description="Peptidase S9A N-terminal" evidence="8">
    <location>
        <begin position="68"/>
        <end position="294"/>
    </location>
</feature>
<dbReference type="Proteomes" id="UP001448207">
    <property type="component" value="Unassembled WGS sequence"/>
</dbReference>
<dbReference type="EMBL" id="JBCLYO010000041">
    <property type="protein sequence ID" value="KAL0074644.1"/>
    <property type="molecule type" value="Genomic_DNA"/>
</dbReference>
<accession>A0ABR3AJ37</accession>
<evidence type="ECO:0000256" key="4">
    <source>
        <dbReference type="ARBA" id="ARBA00022825"/>
    </source>
</evidence>
<reference evidence="9 10" key="1">
    <citation type="submission" date="2024-04" db="EMBL/GenBank/DDBJ databases">
        <title>Symmetric and asymmetric DNA N6-adenine methylation regulates different biological responses in Mucorales.</title>
        <authorList>
            <consortium name="Lawrence Berkeley National Laboratory"/>
            <person name="Lax C."/>
            <person name="Mondo S.J."/>
            <person name="Osorio-Concepcion M."/>
            <person name="Muszewska A."/>
            <person name="Corrochano-Luque M."/>
            <person name="Gutierrez G."/>
            <person name="Riley R."/>
            <person name="Lipzen A."/>
            <person name="Guo J."/>
            <person name="Hundley H."/>
            <person name="Amirebrahimi M."/>
            <person name="Ng V."/>
            <person name="Lorenzo-Gutierrez D."/>
            <person name="Binder U."/>
            <person name="Yang J."/>
            <person name="Song Y."/>
            <person name="Canovas D."/>
            <person name="Navarro E."/>
            <person name="Freitag M."/>
            <person name="Gabaldon T."/>
            <person name="Grigoriev I.V."/>
            <person name="Corrochano L.M."/>
            <person name="Nicolas F.E."/>
            <person name="Garre V."/>
        </authorList>
    </citation>
    <scope>NUCLEOTIDE SEQUENCE [LARGE SCALE GENOMIC DNA]</scope>
    <source>
        <strain evidence="9 10">L51</strain>
    </source>
</reference>
<dbReference type="InterPro" id="IPR023302">
    <property type="entry name" value="Pept_S9A_N"/>
</dbReference>
<dbReference type="SUPFAM" id="SSF53474">
    <property type="entry name" value="alpha/beta-Hydrolases"/>
    <property type="match status" value="1"/>
</dbReference>
<dbReference type="InterPro" id="IPR029058">
    <property type="entry name" value="AB_hydrolase_fold"/>
</dbReference>
<feature type="domain" description="Peptidase S9 prolyl oligopeptidase catalytic" evidence="7">
    <location>
        <begin position="355"/>
        <end position="575"/>
    </location>
</feature>
<gene>
    <name evidence="9" type="ORF">J3Q64DRAFT_1816315</name>
</gene>
<dbReference type="Pfam" id="PF00326">
    <property type="entry name" value="Peptidase_S9"/>
    <property type="match status" value="1"/>
</dbReference>
<sequence>MENIDNPHLASYIQAENSYSTKVLSQNRFLQRIVQREMKRRLQTRRQLPPLTTVAHGYEYFSTTSAYGMVYLRKPLGKGRDPPEVYCHTIGTTQEEDVLVFEEPDDSVFVDITSTKDMKFVTINSNSLSSSEVRVIDATLNVTQQNKPLLRLIKPRVPQLEYYVDHHDSTFYILTNAQKATNFKLVKAPDESVEHSEWEDVITMNPTEKIEDVDIFQNNIVIYGRRDGLPIILCHDLSTKLTHQVDLPGRFCVVSPGTNLEFNTDTFRFSVSSPFAHESTYEYDVEKRKLNPVRVASIQGFDKSKYTCTQIHVKSHDNQDIPVTLIHSKDYEKNSKNPVLMRSYGAYGVSTDPDFKIEHLPLLERGWVIALAHVRGGSELGRPWYEQGKLKHKMNSFRDFIAVAEHLVKTKVTSPDHLAAIGTSAGGLLVGSVLHMRPDLFRALVLRVPFVDPLSAMLNPDLPLTQVEYPEWGNPTKDKEAYECIQAYSPYENIKALSNATSLPAVFVTGGLKDQRVAYWQPLKFVAGLRHSLKESKDVLLKMDLDRGHFGGGSEQDARLSEAAEQVAFLISHVQK</sequence>
<dbReference type="PANTHER" id="PTHR11757:SF19">
    <property type="entry name" value="PROLYL ENDOPEPTIDASE-LIKE"/>
    <property type="match status" value="1"/>
</dbReference>
<keyword evidence="2 6" id="KW-0645">Protease</keyword>
<evidence type="ECO:0000256" key="3">
    <source>
        <dbReference type="ARBA" id="ARBA00022801"/>
    </source>
</evidence>
<organism evidence="9 10">
    <name type="scientific">Phycomyces blakesleeanus</name>
    <dbReference type="NCBI Taxonomy" id="4837"/>
    <lineage>
        <taxon>Eukaryota</taxon>
        <taxon>Fungi</taxon>
        <taxon>Fungi incertae sedis</taxon>
        <taxon>Mucoromycota</taxon>
        <taxon>Mucoromycotina</taxon>
        <taxon>Mucoromycetes</taxon>
        <taxon>Mucorales</taxon>
        <taxon>Phycomycetaceae</taxon>
        <taxon>Phycomyces</taxon>
    </lineage>
</organism>
<evidence type="ECO:0000256" key="1">
    <source>
        <dbReference type="ARBA" id="ARBA00005228"/>
    </source>
</evidence>
<comment type="caution">
    <text evidence="9">The sequence shown here is derived from an EMBL/GenBank/DDBJ whole genome shotgun (WGS) entry which is preliminary data.</text>
</comment>
<dbReference type="EC" id="3.4.21.-" evidence="6"/>
<comment type="function">
    <text evidence="5">Serine peptidase whose precise substrate specificity remains unclear. Does not cleave peptides after a arginine or lysine residue. Regulates trans-Golgi network morphology and sorting by regulating the membrane binding of the AP-1 complex. May play a role in the regulation of synaptic vesicle exocytosis.</text>
</comment>
<protein>
    <recommendedName>
        <fullName evidence="6">Prolyl endopeptidase</fullName>
        <ecNumber evidence="6">3.4.21.-</ecNumber>
    </recommendedName>
</protein>
<keyword evidence="4 6" id="KW-0720">Serine protease</keyword>
<keyword evidence="10" id="KW-1185">Reference proteome</keyword>
<evidence type="ECO:0000259" key="7">
    <source>
        <dbReference type="Pfam" id="PF00326"/>
    </source>
</evidence>
<dbReference type="SUPFAM" id="SSF50993">
    <property type="entry name" value="Peptidase/esterase 'gauge' domain"/>
    <property type="match status" value="1"/>
</dbReference>
<dbReference type="InterPro" id="IPR002470">
    <property type="entry name" value="Peptidase_S9A"/>
</dbReference>
<dbReference type="Pfam" id="PF02897">
    <property type="entry name" value="Peptidase_S9_N"/>
    <property type="match status" value="1"/>
</dbReference>
<dbReference type="PRINTS" id="PR00862">
    <property type="entry name" value="PROLIGOPTASE"/>
</dbReference>
<evidence type="ECO:0000256" key="2">
    <source>
        <dbReference type="ARBA" id="ARBA00022670"/>
    </source>
</evidence>
<evidence type="ECO:0000313" key="9">
    <source>
        <dbReference type="EMBL" id="KAL0074644.1"/>
    </source>
</evidence>
<dbReference type="PANTHER" id="PTHR11757">
    <property type="entry name" value="PROTEASE FAMILY S9A OLIGOPEPTIDASE"/>
    <property type="match status" value="1"/>
</dbReference>
<comment type="similarity">
    <text evidence="1 6">Belongs to the peptidase S9A family.</text>
</comment>
<evidence type="ECO:0000259" key="8">
    <source>
        <dbReference type="Pfam" id="PF02897"/>
    </source>
</evidence>
<dbReference type="InterPro" id="IPR051543">
    <property type="entry name" value="Serine_Peptidase_S9A"/>
</dbReference>